<evidence type="ECO:0008006" key="4">
    <source>
        <dbReference type="Google" id="ProtNLM"/>
    </source>
</evidence>
<feature type="compositionally biased region" description="Polar residues" evidence="1">
    <location>
        <begin position="1"/>
        <end position="15"/>
    </location>
</feature>
<name>A0A2G8S2J4_9APHY</name>
<dbReference type="OrthoDB" id="2746456at2759"/>
<evidence type="ECO:0000313" key="3">
    <source>
        <dbReference type="Proteomes" id="UP000230002"/>
    </source>
</evidence>
<dbReference type="AlphaFoldDB" id="A0A2G8S2J4"/>
<reference evidence="2 3" key="1">
    <citation type="journal article" date="2015" name="Sci. Rep.">
        <title>Chromosome-level genome map provides insights into diverse defense mechanisms in the medicinal fungus Ganoderma sinense.</title>
        <authorList>
            <person name="Zhu Y."/>
            <person name="Xu J."/>
            <person name="Sun C."/>
            <person name="Zhou S."/>
            <person name="Xu H."/>
            <person name="Nelson D.R."/>
            <person name="Qian J."/>
            <person name="Song J."/>
            <person name="Luo H."/>
            <person name="Xiang L."/>
            <person name="Li Y."/>
            <person name="Xu Z."/>
            <person name="Ji A."/>
            <person name="Wang L."/>
            <person name="Lu S."/>
            <person name="Hayward A."/>
            <person name="Sun W."/>
            <person name="Li X."/>
            <person name="Schwartz D.C."/>
            <person name="Wang Y."/>
            <person name="Chen S."/>
        </authorList>
    </citation>
    <scope>NUCLEOTIDE SEQUENCE [LARGE SCALE GENOMIC DNA]</scope>
    <source>
        <strain evidence="2 3">ZZ0214-1</strain>
    </source>
</reference>
<comment type="caution">
    <text evidence="2">The sequence shown here is derived from an EMBL/GenBank/DDBJ whole genome shotgun (WGS) entry which is preliminary data.</text>
</comment>
<dbReference type="Proteomes" id="UP000230002">
    <property type="component" value="Unassembled WGS sequence"/>
</dbReference>
<proteinExistence type="predicted"/>
<sequence>MSDKSGGSTKQNMSKSAPVESKGPRKIKALPSRPVNNIRDNTFWYSDGNIVIQAGVKLFKLHASRLQRFCVYFKEMVDLDGGDAKRIEACPVHNVPQGATAEGFKAVLYVVEVPFETFTSKLTLPGIIAMLEAAHLLSCNSALHVAKRRLATVWDPHPVPARPDPENVIPYTSTIATIHRAGDYNLFSIEKRAFYELLSSENYWQAYFHTNRESIDLSAYDRERLLHARDVLGRWWREFVLTPPEATQRGNPATGRTKCKWCTYKVTTERERVWRLFIIGKGDLEHGALDPLRYNLVDLRRQDLLNEWWCMDCLRNKENAWKAKTVEWWGY</sequence>
<gene>
    <name evidence="2" type="ORF">GSI_09930</name>
</gene>
<protein>
    <recommendedName>
        <fullName evidence="4">BTB domain-containing protein</fullName>
    </recommendedName>
</protein>
<evidence type="ECO:0000313" key="2">
    <source>
        <dbReference type="EMBL" id="PIL27986.1"/>
    </source>
</evidence>
<feature type="region of interest" description="Disordered" evidence="1">
    <location>
        <begin position="1"/>
        <end position="31"/>
    </location>
</feature>
<dbReference type="EMBL" id="AYKW01000031">
    <property type="protein sequence ID" value="PIL27986.1"/>
    <property type="molecule type" value="Genomic_DNA"/>
</dbReference>
<keyword evidence="3" id="KW-1185">Reference proteome</keyword>
<accession>A0A2G8S2J4</accession>
<evidence type="ECO:0000256" key="1">
    <source>
        <dbReference type="SAM" id="MobiDB-lite"/>
    </source>
</evidence>
<organism evidence="2 3">
    <name type="scientific">Ganoderma sinense ZZ0214-1</name>
    <dbReference type="NCBI Taxonomy" id="1077348"/>
    <lineage>
        <taxon>Eukaryota</taxon>
        <taxon>Fungi</taxon>
        <taxon>Dikarya</taxon>
        <taxon>Basidiomycota</taxon>
        <taxon>Agaricomycotina</taxon>
        <taxon>Agaricomycetes</taxon>
        <taxon>Polyporales</taxon>
        <taxon>Polyporaceae</taxon>
        <taxon>Ganoderma</taxon>
    </lineage>
</organism>